<organism evidence="1 2">
    <name type="scientific">Dryococelus australis</name>
    <dbReference type="NCBI Taxonomy" id="614101"/>
    <lineage>
        <taxon>Eukaryota</taxon>
        <taxon>Metazoa</taxon>
        <taxon>Ecdysozoa</taxon>
        <taxon>Arthropoda</taxon>
        <taxon>Hexapoda</taxon>
        <taxon>Insecta</taxon>
        <taxon>Pterygota</taxon>
        <taxon>Neoptera</taxon>
        <taxon>Polyneoptera</taxon>
        <taxon>Phasmatodea</taxon>
        <taxon>Verophasmatodea</taxon>
        <taxon>Anareolatae</taxon>
        <taxon>Phasmatidae</taxon>
        <taxon>Eurycanthinae</taxon>
        <taxon>Dryococelus</taxon>
    </lineage>
</organism>
<evidence type="ECO:0000313" key="2">
    <source>
        <dbReference type="Proteomes" id="UP001159363"/>
    </source>
</evidence>
<evidence type="ECO:0000313" key="1">
    <source>
        <dbReference type="EMBL" id="KAJ8868613.1"/>
    </source>
</evidence>
<name>A0ABQ9G849_9NEOP</name>
<reference evidence="1 2" key="1">
    <citation type="submission" date="2023-02" db="EMBL/GenBank/DDBJ databases">
        <title>LHISI_Scaffold_Assembly.</title>
        <authorList>
            <person name="Stuart O.P."/>
            <person name="Cleave R."/>
            <person name="Magrath M.J.L."/>
            <person name="Mikheyev A.S."/>
        </authorList>
    </citation>
    <scope>NUCLEOTIDE SEQUENCE [LARGE SCALE GENOMIC DNA]</scope>
    <source>
        <strain evidence="1">Daus_M_001</strain>
        <tissue evidence="1">Leg muscle</tissue>
    </source>
</reference>
<gene>
    <name evidence="1" type="ORF">PR048_030151</name>
</gene>
<protein>
    <submittedName>
        <fullName evidence="1">Uncharacterized protein</fullName>
    </submittedName>
</protein>
<sequence>MDKDGTYSSSNTYRSPPVKRLGVHLTPKTRKINRECNKRVENSTPKRTSKIKNAQFGNITPILSNNSSGVAACRKRAFEHNSSASVQKEMLMLDDTFLQTVSLDKVEDCLSENGSSPVETPHDNVLCISPDMFADEEAFSFNDEETVPRVSDCGDANRAGCVNASERTSERRLNRCQDKPGKSGEVQIQQCVKQDISATWTDDSVLEEAVIATLLSCQGSVPIGEKIKKALVNNAQKAVKAKPKCDPSMINLTALDGEGPFFGLPVRVKELIEETKGISKLYCKFSASQV</sequence>
<proteinExistence type="predicted"/>
<accession>A0ABQ9G849</accession>
<comment type="caution">
    <text evidence="1">The sequence shown here is derived from an EMBL/GenBank/DDBJ whole genome shotgun (WGS) entry which is preliminary data.</text>
</comment>
<dbReference type="EMBL" id="JARBHB010000014">
    <property type="protein sequence ID" value="KAJ8868613.1"/>
    <property type="molecule type" value="Genomic_DNA"/>
</dbReference>
<dbReference type="Proteomes" id="UP001159363">
    <property type="component" value="Chromosome 13"/>
</dbReference>
<keyword evidence="2" id="KW-1185">Reference proteome</keyword>